<comment type="caution">
    <text evidence="3">The sequence shown here is derived from an EMBL/GenBank/DDBJ whole genome shotgun (WGS) entry which is preliminary data.</text>
</comment>
<keyword evidence="4" id="KW-1185">Reference proteome</keyword>
<dbReference type="OrthoDB" id="2065578at2"/>
<dbReference type="RefSeq" id="WP_127724453.1">
    <property type="nucleotide sequence ID" value="NZ_RLIH01000006.1"/>
</dbReference>
<proteinExistence type="predicted"/>
<evidence type="ECO:0000256" key="1">
    <source>
        <dbReference type="SAM" id="SignalP"/>
    </source>
</evidence>
<gene>
    <name evidence="3" type="ORF">EF514_05630</name>
</gene>
<evidence type="ECO:0000313" key="3">
    <source>
        <dbReference type="EMBL" id="RVU54800.1"/>
    </source>
</evidence>
<dbReference type="InterPro" id="IPR001119">
    <property type="entry name" value="SLH_dom"/>
</dbReference>
<dbReference type="AlphaFoldDB" id="A0A437S6Y1"/>
<dbReference type="InterPro" id="IPR051465">
    <property type="entry name" value="Cell_Envelope_Struct_Comp"/>
</dbReference>
<reference evidence="3 4" key="1">
    <citation type="submission" date="2018-11" db="EMBL/GenBank/DDBJ databases">
        <title>Genome sequencing and assembly of Anaerosphaera sp. nov., GS7-6-2.</title>
        <authorList>
            <person name="Rettenmaier R."/>
            <person name="Liebl W."/>
            <person name="Zverlov V."/>
        </authorList>
    </citation>
    <scope>NUCLEOTIDE SEQUENCE [LARGE SCALE GENOMIC DNA]</scope>
    <source>
        <strain evidence="3 4">GS7-6-2</strain>
    </source>
</reference>
<feature type="domain" description="SLH" evidence="2">
    <location>
        <begin position="164"/>
        <end position="228"/>
    </location>
</feature>
<protein>
    <submittedName>
        <fullName evidence="3">S-layer homology domain-containing protein</fullName>
    </submittedName>
</protein>
<feature type="chain" id="PRO_5019056423" evidence="1">
    <location>
        <begin position="25"/>
        <end position="390"/>
    </location>
</feature>
<sequence length="390" mass="42127">MKKFKKIMAVSLIGTVLTVNTVSAKTFSDVTSTGGYQWIYSSLDNLSNRGIFGGYPDGTFKPQRAVSFLEVMQVIKNVKNPSADEIENAKKTYGTIVSKYNVDSWATDALCYNLMNGTITEKTLKAASENGFLKEGNKLYPDRNSVSVYFGRALNLKSDGNVGLLKHNDLDSIPEMTKGYLASLIEAGIFSDTGSDGYFNGKKYISRAEVATIADKTLTYLENNPAAGESTQEEVVSEALSSNYIEEGVVEYIGESNSAGTLGLNSKNFAFDLEEIKILDEGRVYSGDLSSIKGMEVKATISEGEVVELQLLKKAETEVSDSVNLTGKVLSVKKDGAENTLTVQVLVSDNLKISVGSTVTIKVNGNYNEDDVLSISGNIENSGLVDVKVN</sequence>
<dbReference type="Proteomes" id="UP000288812">
    <property type="component" value="Unassembled WGS sequence"/>
</dbReference>
<feature type="signal peptide" evidence="1">
    <location>
        <begin position="1"/>
        <end position="24"/>
    </location>
</feature>
<dbReference type="PANTHER" id="PTHR43308:SF5">
    <property type="entry name" value="S-LAYER PROTEIN _ PEPTIDOGLYCAN ENDO-BETA-N-ACETYLGLUCOSAMINIDASE"/>
    <property type="match status" value="1"/>
</dbReference>
<organism evidence="3 4">
    <name type="scientific">Anaerosphaera multitolerans</name>
    <dbReference type="NCBI Taxonomy" id="2487351"/>
    <lineage>
        <taxon>Bacteria</taxon>
        <taxon>Bacillati</taxon>
        <taxon>Bacillota</taxon>
        <taxon>Tissierellia</taxon>
        <taxon>Tissierellales</taxon>
        <taxon>Peptoniphilaceae</taxon>
        <taxon>Anaerosphaera</taxon>
    </lineage>
</organism>
<feature type="domain" description="SLH" evidence="2">
    <location>
        <begin position="22"/>
        <end position="89"/>
    </location>
</feature>
<dbReference type="PROSITE" id="PS51272">
    <property type="entry name" value="SLH"/>
    <property type="match status" value="2"/>
</dbReference>
<name>A0A437S6Y1_9FIRM</name>
<evidence type="ECO:0000259" key="2">
    <source>
        <dbReference type="PROSITE" id="PS51272"/>
    </source>
</evidence>
<accession>A0A437S6Y1</accession>
<keyword evidence="1" id="KW-0732">Signal</keyword>
<dbReference type="EMBL" id="RLIH01000006">
    <property type="protein sequence ID" value="RVU54800.1"/>
    <property type="molecule type" value="Genomic_DNA"/>
</dbReference>
<evidence type="ECO:0000313" key="4">
    <source>
        <dbReference type="Proteomes" id="UP000288812"/>
    </source>
</evidence>
<dbReference type="Pfam" id="PF00395">
    <property type="entry name" value="SLH"/>
    <property type="match status" value="2"/>
</dbReference>
<dbReference type="PANTHER" id="PTHR43308">
    <property type="entry name" value="OUTER MEMBRANE PROTEIN ALPHA-RELATED"/>
    <property type="match status" value="1"/>
</dbReference>